<dbReference type="SMART" id="SM00726">
    <property type="entry name" value="UIM"/>
    <property type="match status" value="2"/>
</dbReference>
<feature type="region of interest" description="Disordered" evidence="1">
    <location>
        <begin position="430"/>
        <end position="512"/>
    </location>
</feature>
<evidence type="ECO:0000256" key="2">
    <source>
        <dbReference type="SAM" id="SignalP"/>
    </source>
</evidence>
<comment type="caution">
    <text evidence="3">The sequence shown here is derived from an EMBL/GenBank/DDBJ whole genome shotgun (WGS) entry which is preliminary data.</text>
</comment>
<feature type="compositionally biased region" description="Basic and acidic residues" evidence="1">
    <location>
        <begin position="110"/>
        <end position="119"/>
    </location>
</feature>
<feature type="compositionally biased region" description="Low complexity" evidence="1">
    <location>
        <begin position="390"/>
        <end position="403"/>
    </location>
</feature>
<accession>A0AAV9JH80</accession>
<feature type="region of interest" description="Disordered" evidence="1">
    <location>
        <begin position="300"/>
        <end position="380"/>
    </location>
</feature>
<feature type="region of interest" description="Disordered" evidence="1">
    <location>
        <begin position="62"/>
        <end position="119"/>
    </location>
</feature>
<feature type="region of interest" description="Disordered" evidence="1">
    <location>
        <begin position="545"/>
        <end position="590"/>
    </location>
</feature>
<feature type="compositionally biased region" description="Polar residues" evidence="1">
    <location>
        <begin position="364"/>
        <end position="376"/>
    </location>
</feature>
<feature type="signal peptide" evidence="2">
    <location>
        <begin position="1"/>
        <end position="18"/>
    </location>
</feature>
<feature type="chain" id="PRO_5043720760" evidence="2">
    <location>
        <begin position="19"/>
        <end position="590"/>
    </location>
</feature>
<evidence type="ECO:0000256" key="1">
    <source>
        <dbReference type="SAM" id="MobiDB-lite"/>
    </source>
</evidence>
<dbReference type="Proteomes" id="UP001324427">
    <property type="component" value="Unassembled WGS sequence"/>
</dbReference>
<evidence type="ECO:0000313" key="4">
    <source>
        <dbReference type="Proteomes" id="UP001324427"/>
    </source>
</evidence>
<organism evidence="3 4">
    <name type="scientific">Oleoguttula mirabilis</name>
    <dbReference type="NCBI Taxonomy" id="1507867"/>
    <lineage>
        <taxon>Eukaryota</taxon>
        <taxon>Fungi</taxon>
        <taxon>Dikarya</taxon>
        <taxon>Ascomycota</taxon>
        <taxon>Pezizomycotina</taxon>
        <taxon>Dothideomycetes</taxon>
        <taxon>Dothideomycetidae</taxon>
        <taxon>Mycosphaerellales</taxon>
        <taxon>Teratosphaeriaceae</taxon>
        <taxon>Oleoguttula</taxon>
    </lineage>
</organism>
<dbReference type="EMBL" id="JAVFHQ010000024">
    <property type="protein sequence ID" value="KAK4544532.1"/>
    <property type="molecule type" value="Genomic_DNA"/>
</dbReference>
<proteinExistence type="predicted"/>
<feature type="region of interest" description="Disordered" evidence="1">
    <location>
        <begin position="260"/>
        <end position="285"/>
    </location>
</feature>
<dbReference type="PROSITE" id="PS50330">
    <property type="entry name" value="UIM"/>
    <property type="match status" value="1"/>
</dbReference>
<dbReference type="InterPro" id="IPR003903">
    <property type="entry name" value="UIM_dom"/>
</dbReference>
<gene>
    <name evidence="3" type="ORF">LTR36_004104</name>
</gene>
<reference evidence="3 4" key="1">
    <citation type="submission" date="2021-11" db="EMBL/GenBank/DDBJ databases">
        <title>Black yeast isolated from Biological Soil Crust.</title>
        <authorList>
            <person name="Kurbessoian T."/>
        </authorList>
    </citation>
    <scope>NUCLEOTIDE SEQUENCE [LARGE SCALE GENOMIC DNA]</scope>
    <source>
        <strain evidence="3 4">CCFEE 5522</strain>
    </source>
</reference>
<feature type="compositionally biased region" description="Basic and acidic residues" evidence="1">
    <location>
        <begin position="319"/>
        <end position="332"/>
    </location>
</feature>
<keyword evidence="2" id="KW-0732">Signal</keyword>
<feature type="compositionally biased region" description="Polar residues" evidence="1">
    <location>
        <begin position="300"/>
        <end position="312"/>
    </location>
</feature>
<name>A0AAV9JH80_9PEZI</name>
<evidence type="ECO:0000313" key="3">
    <source>
        <dbReference type="EMBL" id="KAK4544532.1"/>
    </source>
</evidence>
<keyword evidence="4" id="KW-1185">Reference proteome</keyword>
<feature type="compositionally biased region" description="Acidic residues" evidence="1">
    <location>
        <begin position="545"/>
        <end position="556"/>
    </location>
</feature>
<dbReference type="AlphaFoldDB" id="A0AAV9JH80"/>
<sequence>MPAAVLKGIILSISLITALSIAVLENPQIQEWLEEQRRKIAELLRSLGEELDPESRRAAEAFAYEGKTPATDDGLRREASGSKEATAVATGRSLSGSGPSIRRIPVKGPNHADEAEERRRKGREYLAKRNQLMHELQQKRKAVAILEGAATPPSPTSFDALVDSEGNLKGPAVEEMEVMPSPPAIEPVPEKVGRVMREVERQLVPPFSAGESSFSVGGFQLGSQLADPFGDEYAMDRSQTPKPPVPPKVALDREQQVEPHVMPGSYSPEPIEPQHAQMEDGREELSYEEQLAIALSLSEADSSANAATVRQSQPEDDADLRAAIEASLRDMDGQQAAHAVAHAEPLTPQPSISNVQPLVDLTPPSLTLTPEQQHGRSSWEALYYSPAPFSADPFASAQPPASDTTDDELYRVTPQLTRASLATLEAYQVASTSSPAYDRVREAAETGLQPPQPAMEASFYSAPSSISPPPSTRTLDHEMPQEVADAPPELAAQEGASTPTASPHSFGFHTDTDSETFASMCAGSRAQSVARSDVSGVEVVDVIDDSDVDMLSEEGDGIVTPDSWTEVGSRDGEESEGDASERPHQTRASL</sequence>
<protein>
    <submittedName>
        <fullName evidence="3">Uncharacterized protein</fullName>
    </submittedName>
</protein>
<feature type="region of interest" description="Disordered" evidence="1">
    <location>
        <begin position="227"/>
        <end position="248"/>
    </location>
</feature>
<dbReference type="Gene3D" id="6.10.140.100">
    <property type="match status" value="1"/>
</dbReference>
<feature type="region of interest" description="Disordered" evidence="1">
    <location>
        <begin position="390"/>
        <end position="409"/>
    </location>
</feature>